<dbReference type="OrthoDB" id="337830at2"/>
<protein>
    <recommendedName>
        <fullName evidence="4">Tryptophan 2-monooxygenase</fullName>
        <ecNumber evidence="3">1.13.12.3</ecNumber>
    </recommendedName>
</protein>
<dbReference type="RefSeq" id="WP_148339023.1">
    <property type="nucleotide sequence ID" value="NZ_LR699119.1"/>
</dbReference>
<evidence type="ECO:0000313" key="8">
    <source>
        <dbReference type="EMBL" id="VVC75744.1"/>
    </source>
</evidence>
<dbReference type="KEGG" id="asip:AQUSIP_10380"/>
<evidence type="ECO:0000256" key="5">
    <source>
        <dbReference type="ARBA" id="ARBA00023070"/>
    </source>
</evidence>
<accession>A0A5E4PFX5</accession>
<organism evidence="8 9">
    <name type="scientific">Aquicella siphonis</name>
    <dbReference type="NCBI Taxonomy" id="254247"/>
    <lineage>
        <taxon>Bacteria</taxon>
        <taxon>Pseudomonadati</taxon>
        <taxon>Pseudomonadota</taxon>
        <taxon>Gammaproteobacteria</taxon>
        <taxon>Legionellales</taxon>
        <taxon>Coxiellaceae</taxon>
        <taxon>Aquicella</taxon>
    </lineage>
</organism>
<evidence type="ECO:0000259" key="7">
    <source>
        <dbReference type="Pfam" id="PF01593"/>
    </source>
</evidence>
<feature type="domain" description="Amine oxidase" evidence="7">
    <location>
        <begin position="47"/>
        <end position="469"/>
    </location>
</feature>
<comment type="pathway">
    <text evidence="1">Plant hormone metabolism; auxin biosynthesis.</text>
</comment>
<evidence type="ECO:0000256" key="2">
    <source>
        <dbReference type="ARBA" id="ARBA00005833"/>
    </source>
</evidence>
<dbReference type="Gene3D" id="3.90.660.10">
    <property type="match status" value="1"/>
</dbReference>
<dbReference type="EC" id="1.13.12.3" evidence="3"/>
<dbReference type="Gene3D" id="3.50.50.60">
    <property type="entry name" value="FAD/NAD(P)-binding domain"/>
    <property type="match status" value="1"/>
</dbReference>
<dbReference type="Proteomes" id="UP000324194">
    <property type="component" value="Chromosome 1"/>
</dbReference>
<name>A0A5E4PFX5_9COXI</name>
<comment type="similarity">
    <text evidence="2">Belongs to the tryptophan 2-monooxygenase family.</text>
</comment>
<keyword evidence="9" id="KW-1185">Reference proteome</keyword>
<dbReference type="InterPro" id="IPR002937">
    <property type="entry name" value="Amino_oxidase"/>
</dbReference>
<evidence type="ECO:0000256" key="1">
    <source>
        <dbReference type="ARBA" id="ARBA00004814"/>
    </source>
</evidence>
<reference evidence="8 9" key="1">
    <citation type="submission" date="2019-08" db="EMBL/GenBank/DDBJ databases">
        <authorList>
            <person name="Guy L."/>
        </authorList>
    </citation>
    <scope>NUCLEOTIDE SEQUENCE [LARGE SCALE GENOMIC DNA]</scope>
    <source>
        <strain evidence="8 9">SGT-108</strain>
    </source>
</reference>
<gene>
    <name evidence="8" type="primary">pao</name>
    <name evidence="8" type="ORF">AQUSIP_10380</name>
</gene>
<dbReference type="PANTHER" id="PTHR10742">
    <property type="entry name" value="FLAVIN MONOAMINE OXIDASE"/>
    <property type="match status" value="1"/>
</dbReference>
<dbReference type="SUPFAM" id="SSF54373">
    <property type="entry name" value="FAD-linked reductases, C-terminal domain"/>
    <property type="match status" value="1"/>
</dbReference>
<evidence type="ECO:0000256" key="4">
    <source>
        <dbReference type="ARBA" id="ARBA00017871"/>
    </source>
</evidence>
<keyword evidence="5" id="KW-0073">Auxin biosynthesis</keyword>
<dbReference type="GO" id="GO:0050361">
    <property type="term" value="F:tryptophan 2-monooxygenase activity"/>
    <property type="evidence" value="ECO:0007669"/>
    <property type="project" value="UniProtKB-EC"/>
</dbReference>
<dbReference type="PANTHER" id="PTHR10742:SF410">
    <property type="entry name" value="LYSINE-SPECIFIC HISTONE DEMETHYLASE 2"/>
    <property type="match status" value="1"/>
</dbReference>
<dbReference type="AlphaFoldDB" id="A0A5E4PFX5"/>
<dbReference type="InterPro" id="IPR036188">
    <property type="entry name" value="FAD/NAD-bd_sf"/>
</dbReference>
<dbReference type="GO" id="GO:0009851">
    <property type="term" value="P:auxin biosynthetic process"/>
    <property type="evidence" value="ECO:0007669"/>
    <property type="project" value="UniProtKB-KW"/>
</dbReference>
<evidence type="ECO:0000256" key="3">
    <source>
        <dbReference type="ARBA" id="ARBA00012535"/>
    </source>
</evidence>
<dbReference type="Pfam" id="PF01593">
    <property type="entry name" value="Amino_oxidase"/>
    <property type="match status" value="1"/>
</dbReference>
<evidence type="ECO:0000256" key="6">
    <source>
        <dbReference type="ARBA" id="ARBA00047321"/>
    </source>
</evidence>
<comment type="catalytic activity">
    <reaction evidence="6">
        <text>L-tryptophan + O2 = indole-3-acetamide + CO2 + H2O</text>
        <dbReference type="Rhea" id="RHEA:16165"/>
        <dbReference type="ChEBI" id="CHEBI:15377"/>
        <dbReference type="ChEBI" id="CHEBI:15379"/>
        <dbReference type="ChEBI" id="CHEBI:16031"/>
        <dbReference type="ChEBI" id="CHEBI:16526"/>
        <dbReference type="ChEBI" id="CHEBI:57912"/>
        <dbReference type="EC" id="1.13.12.3"/>
    </reaction>
</comment>
<proteinExistence type="inferred from homology"/>
<dbReference type="InterPro" id="IPR050281">
    <property type="entry name" value="Flavin_monoamine_oxidase"/>
</dbReference>
<sequence length="488" mass="54492">MAFRFPLKIIASIILMAVYSISLAYAQAARQKMAEEHQKVIIIGAGIAGLSAAKTLTDNHVPLLVLEARNRIGGRIHTVYPWGIGLDLGASWIHGINNNPIAQITRDQNIATVPTHYSDSQMENKLASFTIYDENKNKLSASQIRQLAAQIKQFENFISGNQDKFRNLSIEDAFVSFTKAHPMNRQSRRLLHYIITNVYVFEFASDLQTLSARADAPYKNSTIYGDNVIFPYGYGQILPKLVRNIPIKLNQTVKKIVYGHHGVIVETQNRKYLADNVIITVPLGVLKSGAITFNPPLPPNKQVAINQLRMGVYNKIYLFYDSPFWDKQSEWIGFLPNGDETANMLDIMNLYKFTGVPILLVFTGGSFSKQMEQKNDMQTIAMITTVLKKLYGSHIPQPSSYVITRWHSDPYSKGSYSYIPKGVDVNQYQQLAAPVASRLFFAGEATAVNAPSSVHGAYQSGIRAANEVLAVLLKQNDKRLNHLPKPAG</sequence>
<dbReference type="EMBL" id="LR699119">
    <property type="protein sequence ID" value="VVC75744.1"/>
    <property type="molecule type" value="Genomic_DNA"/>
</dbReference>
<evidence type="ECO:0000313" key="9">
    <source>
        <dbReference type="Proteomes" id="UP000324194"/>
    </source>
</evidence>
<dbReference type="SUPFAM" id="SSF51905">
    <property type="entry name" value="FAD/NAD(P)-binding domain"/>
    <property type="match status" value="1"/>
</dbReference>